<evidence type="ECO:0000313" key="2">
    <source>
        <dbReference type="EMBL" id="KAI7843598.1"/>
    </source>
</evidence>
<keyword evidence="3" id="KW-1185">Reference proteome</keyword>
<keyword evidence="1" id="KW-1133">Transmembrane helix</keyword>
<dbReference type="AlphaFoldDB" id="A0AAD5DWB7"/>
<accession>A0AAD5DWB7</accession>
<keyword evidence="1" id="KW-0472">Membrane</keyword>
<evidence type="ECO:0000313" key="3">
    <source>
        <dbReference type="Proteomes" id="UP001205105"/>
    </source>
</evidence>
<organism evidence="2 3">
    <name type="scientific">Chlorella ohadii</name>
    <dbReference type="NCBI Taxonomy" id="2649997"/>
    <lineage>
        <taxon>Eukaryota</taxon>
        <taxon>Viridiplantae</taxon>
        <taxon>Chlorophyta</taxon>
        <taxon>core chlorophytes</taxon>
        <taxon>Trebouxiophyceae</taxon>
        <taxon>Chlorellales</taxon>
        <taxon>Chlorellaceae</taxon>
        <taxon>Chlorella clade</taxon>
        <taxon>Chlorella</taxon>
    </lineage>
</organism>
<dbReference type="EMBL" id="JADXDR010000037">
    <property type="protein sequence ID" value="KAI7843598.1"/>
    <property type="molecule type" value="Genomic_DNA"/>
</dbReference>
<dbReference type="Proteomes" id="UP001205105">
    <property type="component" value="Unassembled WGS sequence"/>
</dbReference>
<evidence type="ECO:0000256" key="1">
    <source>
        <dbReference type="SAM" id="Phobius"/>
    </source>
</evidence>
<name>A0AAD5DWB7_9CHLO</name>
<protein>
    <submittedName>
        <fullName evidence="2">Uncharacterized protein</fullName>
    </submittedName>
</protein>
<proteinExistence type="predicted"/>
<comment type="caution">
    <text evidence="2">The sequence shown here is derived from an EMBL/GenBank/DDBJ whole genome shotgun (WGS) entry which is preliminary data.</text>
</comment>
<feature type="transmembrane region" description="Helical" evidence="1">
    <location>
        <begin position="124"/>
        <end position="145"/>
    </location>
</feature>
<gene>
    <name evidence="2" type="ORF">COHA_002840</name>
</gene>
<reference evidence="2" key="1">
    <citation type="submission" date="2020-11" db="EMBL/GenBank/DDBJ databases">
        <title>Chlorella ohadii genome sequencing and assembly.</title>
        <authorList>
            <person name="Murik O."/>
            <person name="Treves H."/>
            <person name="Kedem I."/>
            <person name="Shotland Y."/>
            <person name="Kaplan A."/>
        </authorList>
    </citation>
    <scope>NUCLEOTIDE SEQUENCE</scope>
    <source>
        <strain evidence="2">1</strain>
    </source>
</reference>
<sequence length="244" mass="26352">MAAADDPLALTPVLRLLEQKGPLEQLQVEPGSPLEERLAKLKEEIRDIANDDIGRFASLHGVPSPAAVPVGESDGARVANMPAAEARDILQALKDRLTFWQLDRHLMKIHMRSIRQTQVLTTRIQLGMLIAAVAVCGLLFAAALLESRHDRWLAALVALVWVSALAQMPTAWFNSEAWTLQAVNSANASMSKLRASASAAQQPGGLVPQLQAAGLQQWAQVVEAVLANIHADIDQATIEFIATV</sequence>
<feature type="transmembrane region" description="Helical" evidence="1">
    <location>
        <begin position="152"/>
        <end position="173"/>
    </location>
</feature>
<keyword evidence="1" id="KW-0812">Transmembrane</keyword>